<evidence type="ECO:0000256" key="4">
    <source>
        <dbReference type="ARBA" id="ARBA00023136"/>
    </source>
</evidence>
<gene>
    <name evidence="7" type="ORF">JF887_14450</name>
</gene>
<name>A0A934KRU0_9BACT</name>
<protein>
    <recommendedName>
        <fullName evidence="5">Transport permease protein</fullName>
    </recommendedName>
</protein>
<dbReference type="PANTHER" id="PTHR43027:SF2">
    <property type="entry name" value="TRANSPORT PERMEASE PROTEIN"/>
    <property type="match status" value="1"/>
</dbReference>
<sequence length="350" mass="37188">MRAGLRNRVAMFFTLGLAFLFMVIFGLLFGGNNFSVTYGVVDSDHSPQSQKFIGALGGIHGVTTTVESKGQALNDLRNNHVDVVVEIPQGFGAALGNPGGAQVTVRPTQASQTSSTASVADQILAEVLNGFTANGARSAVVLAPPATSAVNKITAIDYFLPAMIAYIILQSGINYVAIGLADLRARKVLRRFRATPLRPVQILGAQIAGGALTVVLQLLVLIVAGLLLFQAKVYGSWLVALVPMVLGIGAFVGIGFLLTSAARTSESARGLSTFVAFPMMFLSGIFFPITTLPSWLQTVVHVLPLTWLTDAMHRVMNDGVGLADIALDCLVLAAWAVVTFAIATWRFRWD</sequence>
<dbReference type="GO" id="GO:0043190">
    <property type="term" value="C:ATP-binding cassette (ABC) transporter complex"/>
    <property type="evidence" value="ECO:0007669"/>
    <property type="project" value="InterPro"/>
</dbReference>
<keyword evidence="5" id="KW-1003">Cell membrane</keyword>
<comment type="caution">
    <text evidence="7">The sequence shown here is derived from an EMBL/GenBank/DDBJ whole genome shotgun (WGS) entry which is preliminary data.</text>
</comment>
<dbReference type="EMBL" id="JAEKNN010000068">
    <property type="protein sequence ID" value="MBJ7610605.1"/>
    <property type="molecule type" value="Genomic_DNA"/>
</dbReference>
<keyword evidence="2 5" id="KW-0812">Transmembrane</keyword>
<proteinExistence type="inferred from homology"/>
<evidence type="ECO:0000256" key="5">
    <source>
        <dbReference type="RuleBase" id="RU361157"/>
    </source>
</evidence>
<dbReference type="InterPro" id="IPR047817">
    <property type="entry name" value="ABC2_TM_bact-type"/>
</dbReference>
<dbReference type="InterPro" id="IPR013525">
    <property type="entry name" value="ABC2_TM"/>
</dbReference>
<comment type="similarity">
    <text evidence="5">Belongs to the ABC-2 integral membrane protein family.</text>
</comment>
<dbReference type="InterPro" id="IPR000412">
    <property type="entry name" value="ABC_2_transport"/>
</dbReference>
<feature type="transmembrane region" description="Helical" evidence="5">
    <location>
        <begin position="9"/>
        <end position="29"/>
    </location>
</feature>
<feature type="transmembrane region" description="Helical" evidence="5">
    <location>
        <begin position="325"/>
        <end position="347"/>
    </location>
</feature>
<dbReference type="PROSITE" id="PS51012">
    <property type="entry name" value="ABC_TM2"/>
    <property type="match status" value="1"/>
</dbReference>
<keyword evidence="3 5" id="KW-1133">Transmembrane helix</keyword>
<dbReference type="PRINTS" id="PR00164">
    <property type="entry name" value="ABC2TRNSPORT"/>
</dbReference>
<keyword evidence="4 5" id="KW-0472">Membrane</keyword>
<reference evidence="7 8" key="1">
    <citation type="submission" date="2020-10" db="EMBL/GenBank/DDBJ databases">
        <title>Ca. Dormibacterota MAGs.</title>
        <authorList>
            <person name="Montgomery K."/>
        </authorList>
    </citation>
    <scope>NUCLEOTIDE SEQUENCE [LARGE SCALE GENOMIC DNA]</scope>
    <source>
        <strain evidence="7">Mitchell_Peninsula_5</strain>
    </source>
</reference>
<feature type="transmembrane region" description="Helical" evidence="5">
    <location>
        <begin position="202"/>
        <end position="228"/>
    </location>
</feature>
<evidence type="ECO:0000256" key="3">
    <source>
        <dbReference type="ARBA" id="ARBA00022989"/>
    </source>
</evidence>
<accession>A0A934KRU0</accession>
<dbReference type="GO" id="GO:0140359">
    <property type="term" value="F:ABC-type transporter activity"/>
    <property type="evidence" value="ECO:0007669"/>
    <property type="project" value="InterPro"/>
</dbReference>
<dbReference type="Proteomes" id="UP000614410">
    <property type="component" value="Unassembled WGS sequence"/>
</dbReference>
<evidence type="ECO:0000313" key="7">
    <source>
        <dbReference type="EMBL" id="MBJ7610605.1"/>
    </source>
</evidence>
<feature type="transmembrane region" description="Helical" evidence="5">
    <location>
        <begin position="234"/>
        <end position="258"/>
    </location>
</feature>
<feature type="transmembrane region" description="Helical" evidence="5">
    <location>
        <begin position="158"/>
        <end position="181"/>
    </location>
</feature>
<feature type="transmembrane region" description="Helical" evidence="5">
    <location>
        <begin position="270"/>
        <end position="289"/>
    </location>
</feature>
<organism evidence="7 8">
    <name type="scientific">Candidatus Amunia macphersoniae</name>
    <dbReference type="NCBI Taxonomy" id="3127014"/>
    <lineage>
        <taxon>Bacteria</taxon>
        <taxon>Bacillati</taxon>
        <taxon>Candidatus Dormiibacterota</taxon>
        <taxon>Candidatus Dormibacteria</taxon>
        <taxon>Candidatus Aeolococcales</taxon>
        <taxon>Candidatus Aeolococcaceae</taxon>
        <taxon>Candidatus Amunia</taxon>
    </lineage>
</organism>
<evidence type="ECO:0000259" key="6">
    <source>
        <dbReference type="PROSITE" id="PS51012"/>
    </source>
</evidence>
<dbReference type="AlphaFoldDB" id="A0A934KRU0"/>
<dbReference type="InterPro" id="IPR052902">
    <property type="entry name" value="ABC-2_transporter"/>
</dbReference>
<evidence type="ECO:0000256" key="2">
    <source>
        <dbReference type="ARBA" id="ARBA00022692"/>
    </source>
</evidence>
<feature type="domain" description="ABC transmembrane type-2" evidence="6">
    <location>
        <begin position="117"/>
        <end position="350"/>
    </location>
</feature>
<dbReference type="PANTHER" id="PTHR43027">
    <property type="entry name" value="DOXORUBICIN RESISTANCE ABC TRANSPORTER PERMEASE PROTEIN DRRC-RELATED"/>
    <property type="match status" value="1"/>
</dbReference>
<dbReference type="Pfam" id="PF12698">
    <property type="entry name" value="ABC2_membrane_3"/>
    <property type="match status" value="1"/>
</dbReference>
<dbReference type="Gene3D" id="3.40.1710.10">
    <property type="entry name" value="abc type-2 transporter like domain"/>
    <property type="match status" value="1"/>
</dbReference>
<keyword evidence="5" id="KW-0813">Transport</keyword>
<evidence type="ECO:0000313" key="8">
    <source>
        <dbReference type="Proteomes" id="UP000614410"/>
    </source>
</evidence>
<evidence type="ECO:0000256" key="1">
    <source>
        <dbReference type="ARBA" id="ARBA00004141"/>
    </source>
</evidence>
<comment type="subcellular location">
    <subcellularLocation>
        <location evidence="5">Cell membrane</location>
        <topology evidence="5">Multi-pass membrane protein</topology>
    </subcellularLocation>
    <subcellularLocation>
        <location evidence="1">Membrane</location>
        <topology evidence="1">Multi-pass membrane protein</topology>
    </subcellularLocation>
</comment>